<dbReference type="PANTHER" id="PTHR35910">
    <property type="entry name" value="2EXR DOMAIN-CONTAINING PROTEIN"/>
    <property type="match status" value="1"/>
</dbReference>
<accession>A0A1B8GR11</accession>
<dbReference type="PANTHER" id="PTHR35910:SF1">
    <property type="entry name" value="2EXR DOMAIN-CONTAINING PROTEIN"/>
    <property type="match status" value="1"/>
</dbReference>
<dbReference type="InterPro" id="IPR045518">
    <property type="entry name" value="2EXR"/>
</dbReference>
<name>A0A1B8GR11_9PEZI</name>
<reference evidence="3" key="2">
    <citation type="journal article" date="2018" name="Nat. Commun.">
        <title>Extreme sensitivity to ultraviolet light in the fungal pathogen causing white-nose syndrome of bats.</title>
        <authorList>
            <person name="Palmer J.M."/>
            <person name="Drees K.P."/>
            <person name="Foster J.T."/>
            <person name="Lindner D.L."/>
        </authorList>
    </citation>
    <scope>NUCLEOTIDE SEQUENCE [LARGE SCALE GENOMIC DNA]</scope>
    <source>
        <strain evidence="3">UAMH 10579</strain>
    </source>
</reference>
<evidence type="ECO:0000313" key="3">
    <source>
        <dbReference type="Proteomes" id="UP000091956"/>
    </source>
</evidence>
<dbReference type="OrthoDB" id="3473305at2759"/>
<dbReference type="Pfam" id="PF20150">
    <property type="entry name" value="2EXR"/>
    <property type="match status" value="1"/>
</dbReference>
<reference evidence="2 3" key="1">
    <citation type="submission" date="2016-03" db="EMBL/GenBank/DDBJ databases">
        <title>Comparative genomics of Pseudogymnoascus destructans, the fungus causing white-nose syndrome of bats.</title>
        <authorList>
            <person name="Palmer J.M."/>
            <person name="Drees K.P."/>
            <person name="Foster J.T."/>
            <person name="Lindner D.L."/>
        </authorList>
    </citation>
    <scope>NUCLEOTIDE SEQUENCE [LARGE SCALE GENOMIC DNA]</scope>
    <source>
        <strain evidence="2 3">UAMH 10579</strain>
    </source>
</reference>
<gene>
    <name evidence="2" type="ORF">VE01_03132</name>
</gene>
<dbReference type="EMBL" id="KV460217">
    <property type="protein sequence ID" value="OBT98275.1"/>
    <property type="molecule type" value="Genomic_DNA"/>
</dbReference>
<dbReference type="AlphaFoldDB" id="A0A1B8GR11"/>
<protein>
    <recommendedName>
        <fullName evidence="1">2EXR domain-containing protein</fullName>
    </recommendedName>
</protein>
<dbReference type="GeneID" id="28836518"/>
<proteinExistence type="predicted"/>
<evidence type="ECO:0000259" key="1">
    <source>
        <dbReference type="Pfam" id="PF20150"/>
    </source>
</evidence>
<feature type="domain" description="2EXR" evidence="1">
    <location>
        <begin position="4"/>
        <end position="84"/>
    </location>
</feature>
<sequence length="230" mass="27140">MATFHPFPRLAPELRICIWGFATEDRVLRVRKTWSDKQGYWSPNPVPAVTRACRESCDHCSYRKAFIIGWSPRYIWANFDCDVVQMRSGLLSEESLLENDEIRHLRIELVNEQGLDESESFYYYHVRNLRYFPKLENFNLLVSDGLCPWTDFFKETYWGACPSGNIRIVNAKTGEWIDEETCGVYQDYIDTNRGMHDDYTRVVDDEDEDEKEARMEAVKRLQIPLPRMAI</sequence>
<keyword evidence="3" id="KW-1185">Reference proteome</keyword>
<evidence type="ECO:0000313" key="2">
    <source>
        <dbReference type="EMBL" id="OBT98275.1"/>
    </source>
</evidence>
<dbReference type="Proteomes" id="UP000091956">
    <property type="component" value="Unassembled WGS sequence"/>
</dbReference>
<organism evidence="2 3">
    <name type="scientific">Pseudogymnoascus verrucosus</name>
    <dbReference type="NCBI Taxonomy" id="342668"/>
    <lineage>
        <taxon>Eukaryota</taxon>
        <taxon>Fungi</taxon>
        <taxon>Dikarya</taxon>
        <taxon>Ascomycota</taxon>
        <taxon>Pezizomycotina</taxon>
        <taxon>Leotiomycetes</taxon>
        <taxon>Thelebolales</taxon>
        <taxon>Thelebolaceae</taxon>
        <taxon>Pseudogymnoascus</taxon>
    </lineage>
</organism>
<dbReference type="RefSeq" id="XP_018132008.1">
    <property type="nucleotide sequence ID" value="XM_018272630.2"/>
</dbReference>